<sequence length="219" mass="24229">MFCGLINYLDNLDRIITVTLNFNGGHLADITAVGLSSRYIWIPVGMLFIYKIMAAHGNKYKRIAAIILGLAVVVTLCDQISASVMKPFFARLRPSHDMQVCGLLHYVGSYRGGTYGFVSSHAANALGAAVYTLRFAKGKRYAIFVLAFAILVGYSRVYLGVHYVGDVVCGALFGAFVGYIIGLIIFRFMKPRLPYHCHFDGKWPFITLRKISNINVGSI</sequence>
<dbReference type="SUPFAM" id="SSF48317">
    <property type="entry name" value="Acid phosphatase/Vanadium-dependent haloperoxidase"/>
    <property type="match status" value="1"/>
</dbReference>
<dbReference type="InterPro" id="IPR000326">
    <property type="entry name" value="PAP2/HPO"/>
</dbReference>
<dbReference type="InterPro" id="IPR036938">
    <property type="entry name" value="PAP2/HPO_sf"/>
</dbReference>
<keyword evidence="1" id="KW-0812">Transmembrane</keyword>
<proteinExistence type="predicted"/>
<accession>A0A938WT40</accession>
<feature type="transmembrane region" description="Helical" evidence="1">
    <location>
        <begin position="30"/>
        <end position="50"/>
    </location>
</feature>
<comment type="caution">
    <text evidence="3">The sequence shown here is derived from an EMBL/GenBank/DDBJ whole genome shotgun (WGS) entry which is preliminary data.</text>
</comment>
<evidence type="ECO:0000313" key="4">
    <source>
        <dbReference type="Proteomes" id="UP000706891"/>
    </source>
</evidence>
<organism evidence="3 4">
    <name type="scientific">Marseilla massiliensis</name>
    <dbReference type="NCBI Taxonomy" id="1841864"/>
    <lineage>
        <taxon>Bacteria</taxon>
        <taxon>Pseudomonadati</taxon>
        <taxon>Bacteroidota</taxon>
        <taxon>Bacteroidia</taxon>
        <taxon>Bacteroidales</taxon>
        <taxon>Prevotellaceae</taxon>
        <taxon>Marseilla</taxon>
    </lineage>
</organism>
<keyword evidence="1" id="KW-1133">Transmembrane helix</keyword>
<feature type="transmembrane region" description="Helical" evidence="1">
    <location>
        <begin position="113"/>
        <end position="133"/>
    </location>
</feature>
<evidence type="ECO:0000256" key="1">
    <source>
        <dbReference type="SAM" id="Phobius"/>
    </source>
</evidence>
<feature type="transmembrane region" description="Helical" evidence="1">
    <location>
        <begin position="140"/>
        <end position="157"/>
    </location>
</feature>
<dbReference type="Gene3D" id="1.20.144.10">
    <property type="entry name" value="Phosphatidic acid phosphatase type 2/haloperoxidase"/>
    <property type="match status" value="1"/>
</dbReference>
<dbReference type="SMART" id="SM00014">
    <property type="entry name" value="acidPPc"/>
    <property type="match status" value="1"/>
</dbReference>
<keyword evidence="4" id="KW-1185">Reference proteome</keyword>
<evidence type="ECO:0000313" key="3">
    <source>
        <dbReference type="EMBL" id="MBM6672735.1"/>
    </source>
</evidence>
<reference evidence="3" key="1">
    <citation type="submission" date="2020-08" db="EMBL/GenBank/DDBJ databases">
        <authorList>
            <person name="Cejkova D."/>
            <person name="Kubasova T."/>
            <person name="Jahodarova E."/>
            <person name="Rychlik I."/>
        </authorList>
    </citation>
    <scope>NUCLEOTIDE SEQUENCE</scope>
    <source>
        <strain evidence="3">An824</strain>
    </source>
</reference>
<dbReference type="RefSeq" id="WP_205103243.1">
    <property type="nucleotide sequence ID" value="NZ_JACJJG010000005.1"/>
</dbReference>
<feature type="transmembrane region" description="Helical" evidence="1">
    <location>
        <begin position="163"/>
        <end position="186"/>
    </location>
</feature>
<dbReference type="Pfam" id="PF01569">
    <property type="entry name" value="PAP2"/>
    <property type="match status" value="1"/>
</dbReference>
<dbReference type="Proteomes" id="UP000706891">
    <property type="component" value="Unassembled WGS sequence"/>
</dbReference>
<keyword evidence="1" id="KW-0472">Membrane</keyword>
<feature type="domain" description="Phosphatidic acid phosphatase type 2/haloperoxidase" evidence="2">
    <location>
        <begin position="67"/>
        <end position="182"/>
    </location>
</feature>
<dbReference type="AlphaFoldDB" id="A0A938WT40"/>
<feature type="transmembrane region" description="Helical" evidence="1">
    <location>
        <begin position="62"/>
        <end position="82"/>
    </location>
</feature>
<dbReference type="PANTHER" id="PTHR14969">
    <property type="entry name" value="SPHINGOSINE-1-PHOSPHATE PHOSPHOHYDROLASE"/>
    <property type="match status" value="1"/>
</dbReference>
<reference evidence="3" key="2">
    <citation type="journal article" date="2021" name="Sci. Rep.">
        <title>The distribution of antibiotic resistance genes in chicken gut microbiota commensals.</title>
        <authorList>
            <person name="Juricova H."/>
            <person name="Matiasovicova J."/>
            <person name="Kubasova T."/>
            <person name="Cejkova D."/>
            <person name="Rychlik I."/>
        </authorList>
    </citation>
    <scope>NUCLEOTIDE SEQUENCE</scope>
    <source>
        <strain evidence="3">An824</strain>
    </source>
</reference>
<name>A0A938WT40_9BACT</name>
<gene>
    <name evidence="3" type="ORF">H6A34_02405</name>
</gene>
<protein>
    <submittedName>
        <fullName evidence="3">Phosphatase PAP2 family protein</fullName>
    </submittedName>
</protein>
<evidence type="ECO:0000259" key="2">
    <source>
        <dbReference type="SMART" id="SM00014"/>
    </source>
</evidence>
<dbReference type="PANTHER" id="PTHR14969:SF13">
    <property type="entry name" value="AT30094P"/>
    <property type="match status" value="1"/>
</dbReference>
<dbReference type="EMBL" id="JACJJG010000005">
    <property type="protein sequence ID" value="MBM6672735.1"/>
    <property type="molecule type" value="Genomic_DNA"/>
</dbReference>